<proteinExistence type="predicted"/>
<gene>
    <name evidence="1" type="ORF">HNQ36_004232</name>
</gene>
<dbReference type="SUPFAM" id="SSF53335">
    <property type="entry name" value="S-adenosyl-L-methionine-dependent methyltransferases"/>
    <property type="match status" value="1"/>
</dbReference>
<protein>
    <submittedName>
        <fullName evidence="1">SAM-dependent methyltransferase</fullName>
    </submittedName>
</protein>
<accession>A0A840N4Z3</accession>
<dbReference type="CDD" id="cd02440">
    <property type="entry name" value="AdoMet_MTases"/>
    <property type="match status" value="1"/>
</dbReference>
<dbReference type="PANTHER" id="PTHR43861:SF1">
    <property type="entry name" value="TRANS-ACONITATE 2-METHYLTRANSFERASE"/>
    <property type="match status" value="1"/>
</dbReference>
<dbReference type="Proteomes" id="UP000521227">
    <property type="component" value="Unassembled WGS sequence"/>
</dbReference>
<name>A0A840N4Z3_9BRAD</name>
<dbReference type="InterPro" id="IPR029063">
    <property type="entry name" value="SAM-dependent_MTases_sf"/>
</dbReference>
<reference evidence="1 2" key="1">
    <citation type="submission" date="2020-08" db="EMBL/GenBank/DDBJ databases">
        <title>Genomic Encyclopedia of Type Strains, Phase IV (KMG-IV): sequencing the most valuable type-strain genomes for metagenomic binning, comparative biology and taxonomic classification.</title>
        <authorList>
            <person name="Goeker M."/>
        </authorList>
    </citation>
    <scope>NUCLEOTIDE SEQUENCE [LARGE SCALE GENOMIC DNA]</scope>
    <source>
        <strain evidence="1 2">DSM 17498</strain>
    </source>
</reference>
<dbReference type="GO" id="GO:0032259">
    <property type="term" value="P:methylation"/>
    <property type="evidence" value="ECO:0007669"/>
    <property type="project" value="UniProtKB-KW"/>
</dbReference>
<dbReference type="GO" id="GO:0008168">
    <property type="term" value="F:methyltransferase activity"/>
    <property type="evidence" value="ECO:0007669"/>
    <property type="project" value="UniProtKB-KW"/>
</dbReference>
<sequence>MQWVADPATKEWRAARGDTRGYGWSLCKRCGNGYPSFQPSPELLAFFWNRDRQDGLHADTLTDDVWSIRRAEARRNAARTFRVVTPLHGSEPSRFLDIACGLGETVKYFADRGWDAQGIDVDPALKRFHEEIGIRSSIGPIETAAIDGMFDVILVSHAIYFITNPDVLLRRLRQSLKPAGVLCVVISNFLANEDASSPGYAHSFWPTGGSLEYALALAGYKNVLNRRISGSVYVASREGTAALPTVHPRLIYFAYQTKALRNALIGRPKLLMHRIAKSILAAVGLR</sequence>
<dbReference type="RefSeq" id="WP_184088183.1">
    <property type="nucleotide sequence ID" value="NZ_JACHIJ010000006.1"/>
</dbReference>
<comment type="caution">
    <text evidence="1">The sequence shown here is derived from an EMBL/GenBank/DDBJ whole genome shotgun (WGS) entry which is preliminary data.</text>
</comment>
<dbReference type="PANTHER" id="PTHR43861">
    <property type="entry name" value="TRANS-ACONITATE 2-METHYLTRANSFERASE-RELATED"/>
    <property type="match status" value="1"/>
</dbReference>
<keyword evidence="1" id="KW-0808">Transferase</keyword>
<organism evidence="1 2">
    <name type="scientific">Afipia massiliensis</name>
    <dbReference type="NCBI Taxonomy" id="211460"/>
    <lineage>
        <taxon>Bacteria</taxon>
        <taxon>Pseudomonadati</taxon>
        <taxon>Pseudomonadota</taxon>
        <taxon>Alphaproteobacteria</taxon>
        <taxon>Hyphomicrobiales</taxon>
        <taxon>Nitrobacteraceae</taxon>
        <taxon>Afipia</taxon>
    </lineage>
</organism>
<keyword evidence="1" id="KW-0489">Methyltransferase</keyword>
<evidence type="ECO:0000313" key="2">
    <source>
        <dbReference type="Proteomes" id="UP000521227"/>
    </source>
</evidence>
<dbReference type="Gene3D" id="3.40.50.150">
    <property type="entry name" value="Vaccinia Virus protein VP39"/>
    <property type="match status" value="1"/>
</dbReference>
<dbReference type="AlphaFoldDB" id="A0A840N4Z3"/>
<evidence type="ECO:0000313" key="1">
    <source>
        <dbReference type="EMBL" id="MBB5054230.1"/>
    </source>
</evidence>
<dbReference type="Pfam" id="PF13489">
    <property type="entry name" value="Methyltransf_23"/>
    <property type="match status" value="1"/>
</dbReference>
<dbReference type="EMBL" id="JACHIJ010000006">
    <property type="protein sequence ID" value="MBB5054230.1"/>
    <property type="molecule type" value="Genomic_DNA"/>
</dbReference>